<dbReference type="PANTHER" id="PTHR10177">
    <property type="entry name" value="CYCLINS"/>
    <property type="match status" value="1"/>
</dbReference>
<dbReference type="InterPro" id="IPR006671">
    <property type="entry name" value="Cyclin_N"/>
</dbReference>
<accession>A0A5F9CLW3</accession>
<dbReference type="Bgee" id="ENSOCUG00000009143">
    <property type="expression patterns" value="Expressed in embryo and 18 other cell types or tissues"/>
</dbReference>
<proteinExistence type="predicted"/>
<dbReference type="AlphaFoldDB" id="A0A5F9CLW3"/>
<feature type="compositionally biased region" description="Basic and acidic residues" evidence="1">
    <location>
        <begin position="1"/>
        <end position="20"/>
    </location>
</feature>
<feature type="region of interest" description="Disordered" evidence="1">
    <location>
        <begin position="54"/>
        <end position="89"/>
    </location>
</feature>
<organism evidence="3 4">
    <name type="scientific">Oryctolagus cuniculus</name>
    <name type="common">Rabbit</name>
    <dbReference type="NCBI Taxonomy" id="9986"/>
    <lineage>
        <taxon>Eukaryota</taxon>
        <taxon>Metazoa</taxon>
        <taxon>Chordata</taxon>
        <taxon>Craniata</taxon>
        <taxon>Vertebrata</taxon>
        <taxon>Euteleostomi</taxon>
        <taxon>Mammalia</taxon>
        <taxon>Eutheria</taxon>
        <taxon>Euarchontoglires</taxon>
        <taxon>Glires</taxon>
        <taxon>Lagomorpha</taxon>
        <taxon>Leporidae</taxon>
        <taxon>Oryctolagus</taxon>
    </lineage>
</organism>
<dbReference type="SUPFAM" id="SSF47954">
    <property type="entry name" value="Cyclin-like"/>
    <property type="match status" value="3"/>
</dbReference>
<evidence type="ECO:0000313" key="4">
    <source>
        <dbReference type="Proteomes" id="UP000001811"/>
    </source>
</evidence>
<evidence type="ECO:0000259" key="2">
    <source>
        <dbReference type="Pfam" id="PF00134"/>
    </source>
</evidence>
<gene>
    <name evidence="3" type="primary">CCNE1</name>
</gene>
<dbReference type="Gene3D" id="1.10.472.10">
    <property type="entry name" value="Cyclin-like"/>
    <property type="match status" value="2"/>
</dbReference>
<dbReference type="InterPro" id="IPR039361">
    <property type="entry name" value="Cyclin"/>
</dbReference>
<reference evidence="3 4" key="1">
    <citation type="journal article" date="2011" name="Nature">
        <title>A high-resolution map of human evolutionary constraint using 29 mammals.</title>
        <authorList>
            <person name="Lindblad-Toh K."/>
            <person name="Garber M."/>
            <person name="Zuk O."/>
            <person name="Lin M.F."/>
            <person name="Parker B.J."/>
            <person name="Washietl S."/>
            <person name="Kheradpour P."/>
            <person name="Ernst J."/>
            <person name="Jordan G."/>
            <person name="Mauceli E."/>
            <person name="Ward L.D."/>
            <person name="Lowe C.B."/>
            <person name="Holloway A.K."/>
            <person name="Clamp M."/>
            <person name="Gnerre S."/>
            <person name="Alfoldi J."/>
            <person name="Beal K."/>
            <person name="Chang J."/>
            <person name="Clawson H."/>
            <person name="Cuff J."/>
            <person name="Di Palma F."/>
            <person name="Fitzgerald S."/>
            <person name="Flicek P."/>
            <person name="Guttman M."/>
            <person name="Hubisz M.J."/>
            <person name="Jaffe D.B."/>
            <person name="Jungreis I."/>
            <person name="Kent W.J."/>
            <person name="Kostka D."/>
            <person name="Lara M."/>
            <person name="Martins A.L."/>
            <person name="Massingham T."/>
            <person name="Moltke I."/>
            <person name="Raney B.J."/>
            <person name="Rasmussen M.D."/>
            <person name="Robinson J."/>
            <person name="Stark A."/>
            <person name="Vilella A.J."/>
            <person name="Wen J."/>
            <person name="Xie X."/>
            <person name="Zody M.C."/>
            <person name="Baldwin J."/>
            <person name="Bloom T."/>
            <person name="Chin C.W."/>
            <person name="Heiman D."/>
            <person name="Nicol R."/>
            <person name="Nusbaum C."/>
            <person name="Young S."/>
            <person name="Wilkinson J."/>
            <person name="Worley K.C."/>
            <person name="Kovar C.L."/>
            <person name="Muzny D.M."/>
            <person name="Gibbs R.A."/>
            <person name="Cree A."/>
            <person name="Dihn H.H."/>
            <person name="Fowler G."/>
            <person name="Jhangiani S."/>
            <person name="Joshi V."/>
            <person name="Lee S."/>
            <person name="Lewis L.R."/>
            <person name="Nazareth L.V."/>
            <person name="Okwuonu G."/>
            <person name="Santibanez J."/>
            <person name="Warren W.C."/>
            <person name="Mardis E.R."/>
            <person name="Weinstock G.M."/>
            <person name="Wilson R.K."/>
            <person name="Delehaunty K."/>
            <person name="Dooling D."/>
            <person name="Fronik C."/>
            <person name="Fulton L."/>
            <person name="Fulton B."/>
            <person name="Graves T."/>
            <person name="Minx P."/>
            <person name="Sodergren E."/>
            <person name="Birney E."/>
            <person name="Margulies E.H."/>
            <person name="Herrero J."/>
            <person name="Green E.D."/>
            <person name="Haussler D."/>
            <person name="Siepel A."/>
            <person name="Goldman N."/>
            <person name="Pollard K.S."/>
            <person name="Pedersen J.S."/>
            <person name="Lander E.S."/>
            <person name="Kellis M."/>
        </authorList>
    </citation>
    <scope>NUCLEOTIDE SEQUENCE [LARGE SCALE GENOMIC DNA]</scope>
    <source>
        <strain evidence="4">Thorbecke</strain>
    </source>
</reference>
<reference evidence="3" key="3">
    <citation type="submission" date="2025-09" db="UniProtKB">
        <authorList>
            <consortium name="Ensembl"/>
        </authorList>
    </citation>
    <scope>IDENTIFICATION</scope>
    <source>
        <strain evidence="3">Thorbecke</strain>
    </source>
</reference>
<dbReference type="InterPro" id="IPR036915">
    <property type="entry name" value="Cyclin-like_sf"/>
</dbReference>
<evidence type="ECO:0000256" key="1">
    <source>
        <dbReference type="SAM" id="MobiDB-lite"/>
    </source>
</evidence>
<reference evidence="3" key="2">
    <citation type="submission" date="2025-08" db="UniProtKB">
        <authorList>
            <consortium name="Ensembl"/>
        </authorList>
    </citation>
    <scope>IDENTIFICATION</scope>
    <source>
        <strain evidence="3">Thorbecke</strain>
    </source>
</reference>
<dbReference type="Ensembl" id="ENSOCUT00000063892.1">
    <property type="protein sequence ID" value="ENSOCUP00000034608.1"/>
    <property type="gene ID" value="ENSOCUG00000009143.4"/>
</dbReference>
<protein>
    <submittedName>
        <fullName evidence="3">Cyclin E1</fullName>
    </submittedName>
</protein>
<evidence type="ECO:0000313" key="3">
    <source>
        <dbReference type="Ensembl" id="ENSOCUP00000034608.1"/>
    </source>
</evidence>
<feature type="domain" description="Cyclin N-terminal" evidence="2">
    <location>
        <begin position="153"/>
        <end position="193"/>
    </location>
</feature>
<keyword evidence="4" id="KW-1185">Reference proteome</keyword>
<dbReference type="GeneTree" id="ENSGT00940000156256"/>
<feature type="region of interest" description="Disordered" evidence="1">
    <location>
        <begin position="1"/>
        <end position="27"/>
    </location>
</feature>
<name>A0A5F9CLW3_RABIT</name>
<dbReference type="Pfam" id="PF00134">
    <property type="entry name" value="Cyclin_N"/>
    <property type="match status" value="1"/>
</dbReference>
<sequence length="387" mass="43927">MPRERKERDAKERGTMKDDGGSDFSVRSRKRKANVAVFLQDPDEQIAKIDRTVRGQCGSQPWDSDAVRADPCSSIPTPDKEEDEPVYANSTFDPHSLAPARASPLPVLNWANREEVWKIMLNKEKKYLRDQHFLQRHPLLQPKMRAILLDWLMEEIYPPKLHQFAYVTDGACSGDEILTMELVIMKALKWHLSPLTIVSWLNVYMQVAYLNDVCEVLLPQYPQQIFTQIAEVGGHPAARARPRRGTCRPPTCHSGLFFSFSVAFRSLCPGCRLPRIFLWCPRCLRLVPFLVIRVDAEGVRYVCLTVSSQAGCVELSTLGLSLRLLSIAGYQWCDIEKCVKWMVPFAMVIRETGSSKLKHFRGVPAEDAHNIQTHINSLDLLVSALPA</sequence>
<dbReference type="Proteomes" id="UP000001811">
    <property type="component" value="Unplaced"/>
</dbReference>